<sequence length="395" mass="46351">MGEIKQKYKGVKAHRQGIQVNFYWNGERYRPTIQVDPTPANLKYAARLKAEIDRHIALGTYSLEKYNEHFPNSIYALAGHKDKRQHTFKSLADKWLKTIDHLSVGTKTKYVQALNFWLKEIGDEPIHEVVYSTIAATINKNGWKPKHRNNVLIPLRRVMEMAYLDGYIDTNPATKVKNSKVQLVPPDPLTIEELEDMLKYMGKYDRQIPNFFEFAFFTGMRPSEQIALKWTDIDFENKLARVQRARSFKTEHETKTYKVRDVELSERALDALNRQKEATLLKNGYIFENPVTNKPYHEERPLREAYWTPALKALGLRHRHYYQTRHTFATLCLMAGCNPMWVAKQMGHANMQMLLTVYSKWIQGADDSKEKNKLDFATPKPKPWKLLKEEFRDKK</sequence>
<dbReference type="GO" id="GO:0046718">
    <property type="term" value="P:symbiont entry into host cell"/>
    <property type="evidence" value="ECO:0007669"/>
    <property type="project" value="UniProtKB-KW"/>
</dbReference>
<feature type="domain" description="Tyr recombinase" evidence="11">
    <location>
        <begin position="184"/>
        <end position="375"/>
    </location>
</feature>
<evidence type="ECO:0000259" key="12">
    <source>
        <dbReference type="PROSITE" id="PS51900"/>
    </source>
</evidence>
<keyword evidence="7" id="KW-1179">Viral genome integration</keyword>
<feature type="domain" description="Core-binding (CB)" evidence="12">
    <location>
        <begin position="86"/>
        <end position="163"/>
    </location>
</feature>
<evidence type="ECO:0000256" key="2">
    <source>
        <dbReference type="ARBA" id="ARBA00016082"/>
    </source>
</evidence>
<protein>
    <recommendedName>
        <fullName evidence="2">Integrase</fullName>
    </recommendedName>
</protein>
<dbReference type="SUPFAM" id="SSF56349">
    <property type="entry name" value="DNA breaking-rejoining enzymes"/>
    <property type="match status" value="1"/>
</dbReference>
<evidence type="ECO:0000256" key="6">
    <source>
        <dbReference type="ARBA" id="ARBA00023172"/>
    </source>
</evidence>
<keyword evidence="3" id="KW-0808">Transferase</keyword>
<comment type="similarity">
    <text evidence="1">Belongs to the 'phage' integrase family.</text>
</comment>
<evidence type="ECO:0000259" key="11">
    <source>
        <dbReference type="PROSITE" id="PS51898"/>
    </source>
</evidence>
<dbReference type="Pfam" id="PF12167">
    <property type="entry name" value="Arm-DNA-bind_2"/>
    <property type="match status" value="1"/>
</dbReference>
<dbReference type="CDD" id="cd01189">
    <property type="entry name" value="INT_ICEBs1_C_like"/>
    <property type="match status" value="1"/>
</dbReference>
<dbReference type="GO" id="GO:0044826">
    <property type="term" value="P:viral genome integration into host DNA"/>
    <property type="evidence" value="ECO:0007669"/>
    <property type="project" value="UniProtKB-KW"/>
</dbReference>
<keyword evidence="4" id="KW-0229">DNA integration</keyword>
<dbReference type="Pfam" id="PF00589">
    <property type="entry name" value="Phage_integrase"/>
    <property type="match status" value="1"/>
</dbReference>
<dbReference type="GO" id="GO:0075713">
    <property type="term" value="P:establishment of integrated proviral latency"/>
    <property type="evidence" value="ECO:0007669"/>
    <property type="project" value="UniProtKB-KW"/>
</dbReference>
<gene>
    <name evidence="13" type="ORF">UFOVP65_37</name>
</gene>
<dbReference type="InterPro" id="IPR013762">
    <property type="entry name" value="Integrase-like_cat_sf"/>
</dbReference>
<dbReference type="PANTHER" id="PTHR30629:SF2">
    <property type="entry name" value="PROPHAGE INTEGRASE INTS-RELATED"/>
    <property type="match status" value="1"/>
</dbReference>
<evidence type="ECO:0000256" key="9">
    <source>
        <dbReference type="ARBA" id="ARBA00049605"/>
    </source>
</evidence>
<evidence type="ECO:0000256" key="4">
    <source>
        <dbReference type="ARBA" id="ARBA00022908"/>
    </source>
</evidence>
<dbReference type="PROSITE" id="PS51898">
    <property type="entry name" value="TYR_RECOMBINASE"/>
    <property type="match status" value="1"/>
</dbReference>
<keyword evidence="5 10" id="KW-0238">DNA-binding</keyword>
<evidence type="ECO:0000256" key="8">
    <source>
        <dbReference type="ARBA" id="ARBA00023296"/>
    </source>
</evidence>
<dbReference type="InterPro" id="IPR011010">
    <property type="entry name" value="DNA_brk_join_enz"/>
</dbReference>
<organism evidence="13">
    <name type="scientific">uncultured Caudovirales phage</name>
    <dbReference type="NCBI Taxonomy" id="2100421"/>
    <lineage>
        <taxon>Viruses</taxon>
        <taxon>Duplodnaviria</taxon>
        <taxon>Heunggongvirae</taxon>
        <taxon>Uroviricota</taxon>
        <taxon>Caudoviricetes</taxon>
        <taxon>Peduoviridae</taxon>
        <taxon>Maltschvirus</taxon>
        <taxon>Maltschvirus maltsch</taxon>
    </lineage>
</organism>
<dbReference type="GO" id="GO:0016740">
    <property type="term" value="F:transferase activity"/>
    <property type="evidence" value="ECO:0007669"/>
    <property type="project" value="UniProtKB-KW"/>
</dbReference>
<dbReference type="Gene3D" id="1.10.443.10">
    <property type="entry name" value="Intergrase catalytic core"/>
    <property type="match status" value="1"/>
</dbReference>
<dbReference type="InterPro" id="IPR002104">
    <property type="entry name" value="Integrase_catalytic"/>
</dbReference>
<dbReference type="EMBL" id="LR796179">
    <property type="protein sequence ID" value="CAB4124865.1"/>
    <property type="molecule type" value="Genomic_DNA"/>
</dbReference>
<keyword evidence="6" id="KW-0233">DNA recombination</keyword>
<accession>A0A6J5KUQ4</accession>
<evidence type="ECO:0000256" key="5">
    <source>
        <dbReference type="ARBA" id="ARBA00023125"/>
    </source>
</evidence>
<dbReference type="InterPro" id="IPR010998">
    <property type="entry name" value="Integrase_recombinase_N"/>
</dbReference>
<reference evidence="13" key="1">
    <citation type="submission" date="2020-04" db="EMBL/GenBank/DDBJ databases">
        <authorList>
            <person name="Chiriac C."/>
            <person name="Salcher M."/>
            <person name="Ghai R."/>
            <person name="Kavagutti S V."/>
        </authorList>
    </citation>
    <scope>NUCLEOTIDE SEQUENCE</scope>
</reference>
<proteinExistence type="inferred from homology"/>
<dbReference type="GO" id="GO:0006310">
    <property type="term" value="P:DNA recombination"/>
    <property type="evidence" value="ECO:0007669"/>
    <property type="project" value="UniProtKB-KW"/>
</dbReference>
<comment type="function">
    <text evidence="9">Integrase is necessary for integration of the phage into the host genome by site-specific recombination. In conjunction with excisionase, integrase is also necessary for excision of the prophage from the host genome.</text>
</comment>
<dbReference type="GO" id="GO:0003677">
    <property type="term" value="F:DNA binding"/>
    <property type="evidence" value="ECO:0007669"/>
    <property type="project" value="UniProtKB-UniRule"/>
</dbReference>
<evidence type="ECO:0000256" key="7">
    <source>
        <dbReference type="ARBA" id="ARBA00023195"/>
    </source>
</evidence>
<dbReference type="InterPro" id="IPR022000">
    <property type="entry name" value="Min27-like_integrase_DNA_bind"/>
</dbReference>
<keyword evidence="8" id="KW-1160">Virus entry into host cell</keyword>
<dbReference type="PANTHER" id="PTHR30629">
    <property type="entry name" value="PROPHAGE INTEGRASE"/>
    <property type="match status" value="1"/>
</dbReference>
<dbReference type="InterPro" id="IPR044068">
    <property type="entry name" value="CB"/>
</dbReference>
<dbReference type="GO" id="GO:0015074">
    <property type="term" value="P:DNA integration"/>
    <property type="evidence" value="ECO:0007669"/>
    <property type="project" value="UniProtKB-KW"/>
</dbReference>
<evidence type="ECO:0000256" key="1">
    <source>
        <dbReference type="ARBA" id="ARBA00008857"/>
    </source>
</evidence>
<dbReference type="Gene3D" id="1.10.150.130">
    <property type="match status" value="1"/>
</dbReference>
<evidence type="ECO:0000313" key="13">
    <source>
        <dbReference type="EMBL" id="CAB4124865.1"/>
    </source>
</evidence>
<evidence type="ECO:0000256" key="3">
    <source>
        <dbReference type="ARBA" id="ARBA00022679"/>
    </source>
</evidence>
<evidence type="ECO:0000256" key="10">
    <source>
        <dbReference type="PROSITE-ProRule" id="PRU01248"/>
    </source>
</evidence>
<name>A0A6J5KUQ4_9CAUD</name>
<dbReference type="InterPro" id="IPR050808">
    <property type="entry name" value="Phage_Integrase"/>
</dbReference>
<dbReference type="PROSITE" id="PS51900">
    <property type="entry name" value="CB"/>
    <property type="match status" value="1"/>
</dbReference>